<organism evidence="1 3">
    <name type="scientific">Pseudomonas savastanoi pv. nerii</name>
    <dbReference type="NCBI Taxonomy" id="360921"/>
    <lineage>
        <taxon>Bacteria</taxon>
        <taxon>Pseudomonadati</taxon>
        <taxon>Pseudomonadota</taxon>
        <taxon>Gammaproteobacteria</taxon>
        <taxon>Pseudomonadales</taxon>
        <taxon>Pseudomonadaceae</taxon>
        <taxon>Pseudomonas</taxon>
    </lineage>
</organism>
<protein>
    <submittedName>
        <fullName evidence="1">Uncharacterized protein</fullName>
    </submittedName>
</protein>
<gene>
    <name evidence="2" type="ORF">ALP42_00907</name>
    <name evidence="1" type="ORF">CC205_27285</name>
</gene>
<evidence type="ECO:0000313" key="4">
    <source>
        <dbReference type="Proteomes" id="UP000268636"/>
    </source>
</evidence>
<reference evidence="1 3" key="1">
    <citation type="submission" date="2017-05" db="EMBL/GenBank/DDBJ databases">
        <title>Comparative genomic of Pseudomonas savastanoi pathovars.</title>
        <authorList>
            <person name="Pintado A."/>
            <person name="Moreno-Perez A."/>
            <person name="Caballo-Ponce E."/>
            <person name="Murillo J."/>
            <person name="Bardaji L."/>
            <person name="Cerboneschi M."/>
            <person name="Rodriguez-Palenzuela P."/>
            <person name="Ramos C."/>
            <person name="Tegli S."/>
        </authorList>
    </citation>
    <scope>NUCLEOTIDE SEQUENCE [LARGE SCALE GENOMIC DNA]</scope>
    <source>
        <strain evidence="1 3">ESC 23</strain>
    </source>
</reference>
<dbReference type="RefSeq" id="WP_031598189.1">
    <property type="nucleotide sequence ID" value="NZ_LIHX01000108.1"/>
</dbReference>
<proteinExistence type="predicted"/>
<dbReference type="EMBL" id="NIAY01000204">
    <property type="protein sequence ID" value="PAB24723.1"/>
    <property type="molecule type" value="Genomic_DNA"/>
</dbReference>
<dbReference type="EMBL" id="RBTN01000141">
    <property type="protein sequence ID" value="RMT76436.1"/>
    <property type="molecule type" value="Genomic_DNA"/>
</dbReference>
<evidence type="ECO:0000313" key="2">
    <source>
        <dbReference type="EMBL" id="RMT76436.1"/>
    </source>
</evidence>
<dbReference type="Proteomes" id="UP000268636">
    <property type="component" value="Unassembled WGS sequence"/>
</dbReference>
<sequence>MGMQLDFEQENLMFERAAAAMSMRLDKLPGGFYADQGTQHAWALWIHRAALTIEILAMHLGGSQ</sequence>
<evidence type="ECO:0000313" key="1">
    <source>
        <dbReference type="EMBL" id="PAB24723.1"/>
    </source>
</evidence>
<dbReference type="AlphaFoldDB" id="A0A0N8S801"/>
<comment type="caution">
    <text evidence="1">The sequence shown here is derived from an EMBL/GenBank/DDBJ whole genome shotgun (WGS) entry which is preliminary data.</text>
</comment>
<accession>A0A0N8S801</accession>
<name>A0A0N8S801_PSESS</name>
<dbReference type="Proteomes" id="UP000216306">
    <property type="component" value="Unassembled WGS sequence"/>
</dbReference>
<reference evidence="2 4" key="2">
    <citation type="submission" date="2018-08" db="EMBL/GenBank/DDBJ databases">
        <title>Recombination of ecologically and evolutionarily significant loci maintains genetic cohesion in the Pseudomonas syringae species complex.</title>
        <authorList>
            <person name="Dillon M."/>
            <person name="Thakur S."/>
            <person name="Almeida R.N.D."/>
            <person name="Weir B.S."/>
            <person name="Guttman D.S."/>
        </authorList>
    </citation>
    <scope>NUCLEOTIDE SEQUENCE [LARGE SCALE GENOMIC DNA]</scope>
    <source>
        <strain evidence="2 4">ICMP 13786</strain>
    </source>
</reference>
<evidence type="ECO:0000313" key="3">
    <source>
        <dbReference type="Proteomes" id="UP000216306"/>
    </source>
</evidence>